<dbReference type="GO" id="GO:0016787">
    <property type="term" value="F:hydrolase activity"/>
    <property type="evidence" value="ECO:0007669"/>
    <property type="project" value="UniProtKB-KW"/>
</dbReference>
<dbReference type="PANTHER" id="PTHR43194:SF2">
    <property type="entry name" value="PEROXISOMAL MEMBRANE PROTEIN LPX1"/>
    <property type="match status" value="1"/>
</dbReference>
<evidence type="ECO:0000313" key="4">
    <source>
        <dbReference type="Proteomes" id="UP000249046"/>
    </source>
</evidence>
<dbReference type="EMBL" id="QFPO01000014">
    <property type="protein sequence ID" value="PZQ12055.1"/>
    <property type="molecule type" value="Genomic_DNA"/>
</dbReference>
<gene>
    <name evidence="3" type="ORF">DI564_13910</name>
</gene>
<feature type="region of interest" description="Disordered" evidence="1">
    <location>
        <begin position="282"/>
        <end position="306"/>
    </location>
</feature>
<organism evidence="3 4">
    <name type="scientific">Rhodanobacter denitrificans</name>
    <dbReference type="NCBI Taxonomy" id="666685"/>
    <lineage>
        <taxon>Bacteria</taxon>
        <taxon>Pseudomonadati</taxon>
        <taxon>Pseudomonadota</taxon>
        <taxon>Gammaproteobacteria</taxon>
        <taxon>Lysobacterales</taxon>
        <taxon>Rhodanobacteraceae</taxon>
        <taxon>Rhodanobacter</taxon>
    </lineage>
</organism>
<keyword evidence="3" id="KW-0378">Hydrolase</keyword>
<dbReference type="PANTHER" id="PTHR43194">
    <property type="entry name" value="HYDROLASE ALPHA/BETA FOLD FAMILY"/>
    <property type="match status" value="1"/>
</dbReference>
<feature type="domain" description="AB hydrolase-1" evidence="2">
    <location>
        <begin position="35"/>
        <end position="273"/>
    </location>
</feature>
<sequence length="306" mass="32953">MDSRDLVQPIAYQFLMADGVRLAAERYGAPEAPPLLFAHGFGQTGQAWRASAARLAAAGRHCITFDARGHGRSGRPGDGEYQLEAFADDLTAIARSCASAPVLVGASMGGLLGLLIEGERAPLFSALVLVDVTPRWEPAGVARILAFMQAHPDGFADLDAAAAAIAAYLPQRSERRPSERLRDLLIAGADGRLRWHWDPRMLGPVAGEAERYQPRLFAAARRIRVPTLLVSGGASDVVSAETIGEFLDLVPHARHVSVADATHMVVGDRNDRFTRHVEEFLNTLPSMPPPEPIRPADPPSSRPVRG</sequence>
<dbReference type="SUPFAM" id="SSF53474">
    <property type="entry name" value="alpha/beta-Hydrolases"/>
    <property type="match status" value="1"/>
</dbReference>
<reference evidence="3 4" key="1">
    <citation type="submission" date="2017-08" db="EMBL/GenBank/DDBJ databases">
        <title>Infants hospitalized years apart are colonized by the same room-sourced microbial strains.</title>
        <authorList>
            <person name="Brooks B."/>
            <person name="Olm M.R."/>
            <person name="Firek B.A."/>
            <person name="Baker R."/>
            <person name="Thomas B.C."/>
            <person name="Morowitz M.J."/>
            <person name="Banfield J.F."/>
        </authorList>
    </citation>
    <scope>NUCLEOTIDE SEQUENCE [LARGE SCALE GENOMIC DNA]</scope>
    <source>
        <strain evidence="3">S2_005_003_R2_42</strain>
    </source>
</reference>
<protein>
    <submittedName>
        <fullName evidence="3">Alpha/beta hydrolase</fullName>
    </submittedName>
</protein>
<dbReference type="Pfam" id="PF12697">
    <property type="entry name" value="Abhydrolase_6"/>
    <property type="match status" value="1"/>
</dbReference>
<dbReference type="InterPro" id="IPR029058">
    <property type="entry name" value="AB_hydrolase_fold"/>
</dbReference>
<name>A0A2W5KAI0_9GAMM</name>
<dbReference type="Proteomes" id="UP000249046">
    <property type="component" value="Unassembled WGS sequence"/>
</dbReference>
<dbReference type="InterPro" id="IPR050228">
    <property type="entry name" value="Carboxylesterase_BioH"/>
</dbReference>
<comment type="caution">
    <text evidence="3">The sequence shown here is derived from an EMBL/GenBank/DDBJ whole genome shotgun (WGS) entry which is preliminary data.</text>
</comment>
<dbReference type="Gene3D" id="3.40.50.1820">
    <property type="entry name" value="alpha/beta hydrolase"/>
    <property type="match status" value="1"/>
</dbReference>
<evidence type="ECO:0000313" key="3">
    <source>
        <dbReference type="EMBL" id="PZQ12055.1"/>
    </source>
</evidence>
<evidence type="ECO:0000259" key="2">
    <source>
        <dbReference type="Pfam" id="PF12697"/>
    </source>
</evidence>
<dbReference type="AlphaFoldDB" id="A0A2W5KAI0"/>
<evidence type="ECO:0000256" key="1">
    <source>
        <dbReference type="SAM" id="MobiDB-lite"/>
    </source>
</evidence>
<feature type="compositionally biased region" description="Pro residues" evidence="1">
    <location>
        <begin position="286"/>
        <end position="306"/>
    </location>
</feature>
<proteinExistence type="predicted"/>
<dbReference type="InterPro" id="IPR000073">
    <property type="entry name" value="AB_hydrolase_1"/>
</dbReference>
<accession>A0A2W5KAI0</accession>